<feature type="domain" description="Oxalate Biosynthetic Component A N-terminal" evidence="5">
    <location>
        <begin position="32"/>
        <end position="185"/>
    </location>
</feature>
<keyword evidence="4" id="KW-0862">Zinc</keyword>
<dbReference type="InterPro" id="IPR013785">
    <property type="entry name" value="Aldolase_TIM"/>
</dbReference>
<feature type="domain" description="Oxalate biosynthetic component 1 C-terminal" evidence="6">
    <location>
        <begin position="739"/>
        <end position="1106"/>
    </location>
</feature>
<organism evidence="8">
    <name type="scientific">Burkholderia pseudomallei 1710a</name>
    <dbReference type="NCBI Taxonomy" id="320371"/>
    <lineage>
        <taxon>Bacteria</taxon>
        <taxon>Pseudomonadati</taxon>
        <taxon>Pseudomonadota</taxon>
        <taxon>Betaproteobacteria</taxon>
        <taxon>Burkholderiales</taxon>
        <taxon>Burkholderiaceae</taxon>
        <taxon>Burkholderia</taxon>
        <taxon>pseudomallei group</taxon>
    </lineage>
</organism>
<evidence type="ECO:0000259" key="5">
    <source>
        <dbReference type="Pfam" id="PF20913"/>
    </source>
</evidence>
<dbReference type="GeneID" id="93063525"/>
<dbReference type="Proteomes" id="UP000001812">
    <property type="component" value="Chromosome II"/>
</dbReference>
<name>A0A0E1VZJ5_BURPE</name>
<dbReference type="Pfam" id="PF20913">
    <property type="entry name" value="ObcA_N"/>
    <property type="match status" value="1"/>
</dbReference>
<keyword evidence="3" id="KW-0479">Metal-binding</keyword>
<reference evidence="8" key="1">
    <citation type="submission" date="2009-05" db="EMBL/GenBank/DDBJ databases">
        <authorList>
            <person name="Harkins D.M."/>
            <person name="DeShazer D."/>
            <person name="Woods D.E."/>
            <person name="Brinkac L.M."/>
            <person name="Brown K.A."/>
            <person name="Hung G.C."/>
            <person name="Tuanyok A."/>
            <person name="Zhang B."/>
            <person name="Nierman W.C."/>
        </authorList>
    </citation>
    <scope>NUCLEOTIDE SEQUENCE [LARGE SCALE GENOMIC DNA]</scope>
    <source>
        <strain evidence="8">1710a</strain>
    </source>
</reference>
<dbReference type="GO" id="GO:0043720">
    <property type="term" value="F:3-keto-5-aminohexanoate cleavage activity"/>
    <property type="evidence" value="ECO:0007669"/>
    <property type="project" value="InterPro"/>
</dbReference>
<dbReference type="Pfam" id="PF21498">
    <property type="entry name" value="Obc1_C"/>
    <property type="match status" value="1"/>
</dbReference>
<dbReference type="InterPro" id="IPR048878">
    <property type="entry name" value="Obc1_cap"/>
</dbReference>
<dbReference type="EMBL" id="CM000833">
    <property type="protein sequence ID" value="EET05604.1"/>
    <property type="molecule type" value="Genomic_DNA"/>
</dbReference>
<keyword evidence="2" id="KW-0808">Transferase</keyword>
<evidence type="ECO:0000256" key="2">
    <source>
        <dbReference type="ARBA" id="ARBA00022679"/>
    </source>
</evidence>
<dbReference type="HOGENOM" id="CLU_279746_0_0_4"/>
<evidence type="ECO:0008006" key="9">
    <source>
        <dbReference type="Google" id="ProtNLM"/>
    </source>
</evidence>
<evidence type="ECO:0000313" key="8">
    <source>
        <dbReference type="EMBL" id="EET05604.1"/>
    </source>
</evidence>
<dbReference type="InterPro" id="IPR048879">
    <property type="entry name" value="Obc1_C"/>
</dbReference>
<comment type="cofactor">
    <cofactor evidence="1">
        <name>Zn(2+)</name>
        <dbReference type="ChEBI" id="CHEBI:29105"/>
    </cofactor>
</comment>
<dbReference type="InterPro" id="IPR048877">
    <property type="entry name" value="ObcA_N"/>
</dbReference>
<dbReference type="InterPro" id="IPR008567">
    <property type="entry name" value="BKACE"/>
</dbReference>
<evidence type="ECO:0000256" key="1">
    <source>
        <dbReference type="ARBA" id="ARBA00001947"/>
    </source>
</evidence>
<dbReference type="Pfam" id="PF05853">
    <property type="entry name" value="BKACE"/>
    <property type="match status" value="1"/>
</dbReference>
<feature type="domain" description="Oxalate biosynthetic component 1 cap" evidence="7">
    <location>
        <begin position="551"/>
        <end position="728"/>
    </location>
</feature>
<evidence type="ECO:0000256" key="4">
    <source>
        <dbReference type="ARBA" id="ARBA00022833"/>
    </source>
</evidence>
<dbReference type="Pfam" id="PF21502">
    <property type="entry name" value="Obc1_cap"/>
    <property type="match status" value="1"/>
</dbReference>
<dbReference type="PANTHER" id="PTHR37418">
    <property type="entry name" value="3-KETO-5-AMINOHEXANOATE CLEAVAGE ENZYME-RELATED"/>
    <property type="match status" value="1"/>
</dbReference>
<dbReference type="GO" id="GO:0046872">
    <property type="term" value="F:metal ion binding"/>
    <property type="evidence" value="ECO:0007669"/>
    <property type="project" value="UniProtKB-KW"/>
</dbReference>
<dbReference type="PANTHER" id="PTHR37418:SF2">
    <property type="entry name" value="3-KETO-5-AMINOHEXANOATE CLEAVAGE ENZYME"/>
    <property type="match status" value="1"/>
</dbReference>
<evidence type="ECO:0000259" key="6">
    <source>
        <dbReference type="Pfam" id="PF21498"/>
    </source>
</evidence>
<evidence type="ECO:0000259" key="7">
    <source>
        <dbReference type="Pfam" id="PF21502"/>
    </source>
</evidence>
<gene>
    <name evidence="8" type="ORF">BURPS1710A_A1080</name>
</gene>
<accession>A0A0E1VZJ5</accession>
<protein>
    <recommendedName>
        <fullName evidence="9">3-keto-5-aminohexanoate cleavage protein</fullName>
    </recommendedName>
</protein>
<dbReference type="AlphaFoldDB" id="A0A0E1VZJ5"/>
<evidence type="ECO:0000256" key="3">
    <source>
        <dbReference type="ARBA" id="ARBA00022723"/>
    </source>
</evidence>
<dbReference type="RefSeq" id="WP_004528666.1">
    <property type="nucleotide sequence ID" value="NZ_CM000833.1"/>
</dbReference>
<proteinExistence type="predicted"/>
<sequence>MVKTFYITAAPVGAVPKFLDPLEPKFIPHALLELLPADAREATTQALEANGWEAVPAGGIVREYGYDAPIDLTDYDGAQASASVQDALRNTGWTPCGTVWHRTQTSPSLAQPPLITRTTLERLSSVDLVRQIVLQLTTFGWTATEDGSLTWTHERIHSYLSPDFVERMRADKAAVLESLFDNGWRVCGAGYWQPGKARSPYLPITADGIVDASREALREGAAVVHLHTRATDDQATLAIPGLNTPIGIGSQRNHIVLDDYDRIVPTMLDLEPSAILNLSTSARGDRRASQSPLRRAHLKRYGHAQLAPDVASFSPGPVVFQAGGGYDNPNAFLADQLAHFAEVGVRPEIEVFNHTIVENSVTLYQSPLVKAGVPVLFMLVAAVDQYHRDPVSGDTSDDSLIDVPTRKAIAKLLQAGTDDAHEKAVELAATQLRPTVDKLRDNFPSCKISLLLPGPFQALLVDVAIALDLDGIRVGLEDALNVFDARVPGGVRKACGTGDQVRWLRLELERRGIGIVDAEALRDELGMSRPDVALFRQAEAALAHYPADERLVSADTILDALRPIVDTYRKVEDRLATHLASAEALPADPAALAEHVLTAARSFGVTIRSFVEELDRYEDHEYLVARYIQVPQALNFARELLVPRGYSIDAYDRALEDYARPGKTVTREHASYSVRVDQFKPLPLRCLEYLVGIPCRYNGDYSNVVNLGLRQSPRYSATMALLYHALRELTLELRERSNASRKTCGPVWTVLETSANASEPPVRRDIAPDALTAAIDGVDWVVLPSTPTTNYPLGLKLANGMAQLFHGFVAQIAADPTLRPSRQTHRDTPLRLLAITHSGRRDDGETVIEASMLHNRFALNADPSGIYFSEESQLIYERLILPRLVDKPAKLAYNERQLVRRDTAGFPLYQDGSRARRIKAEQIERLPFLKCFAHSSGIATAQQLDVQACRDGERLGLTADELRAFFDRALLVSFGSAADIHLDWLGTSVVDVTAFNDVRSLAGTTSRHYLIQPGEHADVLQHCLVHTQPADYRYDHATPVWQEGRQGKVVARLTGVFLLDDHARLDDGHSIRRYLAASPLWLRQWIARFHDAPADAGAHAILRELQASMTDYRSSANQTTRRALA</sequence>
<dbReference type="Gene3D" id="3.20.20.70">
    <property type="entry name" value="Aldolase class I"/>
    <property type="match status" value="1"/>
</dbReference>